<gene>
    <name evidence="2" type="ORF">GCM10023156_06300</name>
</gene>
<accession>A0ABP8M7R8</accession>
<keyword evidence="1" id="KW-0812">Transmembrane</keyword>
<evidence type="ECO:0008006" key="4">
    <source>
        <dbReference type="Google" id="ProtNLM"/>
    </source>
</evidence>
<keyword evidence="1" id="KW-1133">Transmembrane helix</keyword>
<name>A0ABP8M7R8_9BACT</name>
<keyword evidence="3" id="KW-1185">Reference proteome</keyword>
<comment type="caution">
    <text evidence="2">The sequence shown here is derived from an EMBL/GenBank/DDBJ whole genome shotgun (WGS) entry which is preliminary data.</text>
</comment>
<keyword evidence="1" id="KW-0472">Membrane</keyword>
<dbReference type="EMBL" id="BAABGA010000009">
    <property type="protein sequence ID" value="GAA4446022.1"/>
    <property type="molecule type" value="Genomic_DNA"/>
</dbReference>
<sequence length="341" mass="37584">MNDRIDDLLSDWLDDADESPEGNSDVPISEASETVAQSLLIHGMLADIGSRDDDSEAERIHAVMQRIDAEFAADSVNVALKSVPLSRRRFAILTSALTIAAAVMVMFVVFGPHQSVSAAMASLEKVVEAAAKPFDRTYKVRVAQEYPRDKRPRNLSQEAWDREAPEQIDGATIHVRGADEYVMTVLLKTGETRTSGCDGQVSWSFRENGPVHVSTDLNRFRGGMPGNQQDMPFLNIHANLSQLKIGFDVELADEQETGADGTLLSRLTCIRKSSDVRGPKQVDVWFDAEDGTVHKMLLDGLPRGRGGPKSVMLELVDQSELASDFFSHDAHHEPGRRIKSE</sequence>
<reference evidence="3" key="1">
    <citation type="journal article" date="2019" name="Int. J. Syst. Evol. Microbiol.">
        <title>The Global Catalogue of Microorganisms (GCM) 10K type strain sequencing project: providing services to taxonomists for standard genome sequencing and annotation.</title>
        <authorList>
            <consortium name="The Broad Institute Genomics Platform"/>
            <consortium name="The Broad Institute Genome Sequencing Center for Infectious Disease"/>
            <person name="Wu L."/>
            <person name="Ma J."/>
        </authorList>
    </citation>
    <scope>NUCLEOTIDE SEQUENCE [LARGE SCALE GENOMIC DNA]</scope>
    <source>
        <strain evidence="3">JCM 17759</strain>
    </source>
</reference>
<evidence type="ECO:0000313" key="2">
    <source>
        <dbReference type="EMBL" id="GAA4446022.1"/>
    </source>
</evidence>
<organism evidence="2 3">
    <name type="scientific">Novipirellula rosea</name>
    <dbReference type="NCBI Taxonomy" id="1031540"/>
    <lineage>
        <taxon>Bacteria</taxon>
        <taxon>Pseudomonadati</taxon>
        <taxon>Planctomycetota</taxon>
        <taxon>Planctomycetia</taxon>
        <taxon>Pirellulales</taxon>
        <taxon>Pirellulaceae</taxon>
        <taxon>Novipirellula</taxon>
    </lineage>
</organism>
<protein>
    <recommendedName>
        <fullName evidence="4">DUF4179 domain-containing protein</fullName>
    </recommendedName>
</protein>
<feature type="transmembrane region" description="Helical" evidence="1">
    <location>
        <begin position="90"/>
        <end position="110"/>
    </location>
</feature>
<evidence type="ECO:0000256" key="1">
    <source>
        <dbReference type="SAM" id="Phobius"/>
    </source>
</evidence>
<dbReference type="Proteomes" id="UP001500840">
    <property type="component" value="Unassembled WGS sequence"/>
</dbReference>
<evidence type="ECO:0000313" key="3">
    <source>
        <dbReference type="Proteomes" id="UP001500840"/>
    </source>
</evidence>
<proteinExistence type="predicted"/>
<dbReference type="RefSeq" id="WP_345319326.1">
    <property type="nucleotide sequence ID" value="NZ_BAABGA010000009.1"/>
</dbReference>